<dbReference type="Proteomes" id="UP000016562">
    <property type="component" value="Unassembled WGS sequence"/>
</dbReference>
<reference evidence="2 3" key="1">
    <citation type="submission" date="2013-09" db="EMBL/GenBank/DDBJ databases">
        <title>Whole genome shotgun sequence of Vibrio ezurae NBRC 102218.</title>
        <authorList>
            <person name="Yoshida I."/>
            <person name="Hosoyama A."/>
            <person name="Numata M."/>
            <person name="Hashimoto M."/>
            <person name="Hosoyama Y."/>
            <person name="Tsuchikane K."/>
            <person name="Noguchi M."/>
            <person name="Hirakata S."/>
            <person name="Ichikawa N."/>
            <person name="Ohji S."/>
            <person name="Yamazoe A."/>
            <person name="Fujita N."/>
        </authorList>
    </citation>
    <scope>NUCLEOTIDE SEQUENCE [LARGE SCALE GENOMIC DNA]</scope>
    <source>
        <strain evidence="2 3">NBRC 102218</strain>
    </source>
</reference>
<keyword evidence="3" id="KW-1185">Reference proteome</keyword>
<dbReference type="STRING" id="1219080.VEZ01S_54_00070"/>
<feature type="transmembrane region" description="Helical" evidence="1">
    <location>
        <begin position="28"/>
        <end position="47"/>
    </location>
</feature>
<dbReference type="eggNOG" id="COG1988">
    <property type="taxonomic scope" value="Bacteria"/>
</dbReference>
<dbReference type="InterPro" id="IPR007404">
    <property type="entry name" value="YdjM-like"/>
</dbReference>
<feature type="transmembrane region" description="Helical" evidence="1">
    <location>
        <begin position="188"/>
        <end position="212"/>
    </location>
</feature>
<accession>U3AMW7</accession>
<evidence type="ECO:0000313" key="3">
    <source>
        <dbReference type="Proteomes" id="UP000016562"/>
    </source>
</evidence>
<evidence type="ECO:0008006" key="4">
    <source>
        <dbReference type="Google" id="ProtNLM"/>
    </source>
</evidence>
<dbReference type="EMBL" id="BATM01000054">
    <property type="protein sequence ID" value="GAD81256.1"/>
    <property type="molecule type" value="Genomic_DNA"/>
</dbReference>
<feature type="transmembrane region" description="Helical" evidence="1">
    <location>
        <begin position="89"/>
        <end position="108"/>
    </location>
</feature>
<sequence>MANFDTHLKAGVAVTGIAAATFVAKGDITIQTALWLWFVGTIGSLYPDIDSDSSTSLEVIYGAMSIALCFGAMHFVIGDAHTPTGLLRLLLIPLAIYLFLHQILLRIFKKITAHRGACHSIVFGVANTLVLVNVTFYLAGHIVIKPAMTAWLTGFFFLMGFLLHLLMDEINSVEFSRFKLKNSFGTALKLLPENHIVLSISLVAICVVGYWYSPNVTEFIYILTNWGHFKFY</sequence>
<keyword evidence="1" id="KW-1133">Transmembrane helix</keyword>
<feature type="transmembrane region" description="Helical" evidence="1">
    <location>
        <begin position="120"/>
        <end position="144"/>
    </location>
</feature>
<protein>
    <recommendedName>
        <fullName evidence="4">Hydrolase</fullName>
    </recommendedName>
</protein>
<feature type="transmembrane region" description="Helical" evidence="1">
    <location>
        <begin position="150"/>
        <end position="167"/>
    </location>
</feature>
<dbReference type="OrthoDB" id="5295350at2"/>
<dbReference type="Pfam" id="PF04307">
    <property type="entry name" value="YdjM"/>
    <property type="match status" value="1"/>
</dbReference>
<keyword evidence="1" id="KW-0472">Membrane</keyword>
<evidence type="ECO:0000256" key="1">
    <source>
        <dbReference type="SAM" id="Phobius"/>
    </source>
</evidence>
<proteinExistence type="predicted"/>
<evidence type="ECO:0000313" key="2">
    <source>
        <dbReference type="EMBL" id="GAD81256.1"/>
    </source>
</evidence>
<comment type="caution">
    <text evidence="2">The sequence shown here is derived from an EMBL/GenBank/DDBJ whole genome shotgun (WGS) entry which is preliminary data.</text>
</comment>
<gene>
    <name evidence="2" type="ORF">VEZ01S_54_00070</name>
</gene>
<dbReference type="AlphaFoldDB" id="U3AMW7"/>
<organism evidence="2 3">
    <name type="scientific">Vibrio ezurae NBRC 102218</name>
    <dbReference type="NCBI Taxonomy" id="1219080"/>
    <lineage>
        <taxon>Bacteria</taxon>
        <taxon>Pseudomonadati</taxon>
        <taxon>Pseudomonadota</taxon>
        <taxon>Gammaproteobacteria</taxon>
        <taxon>Vibrionales</taxon>
        <taxon>Vibrionaceae</taxon>
        <taxon>Vibrio</taxon>
    </lineage>
</organism>
<dbReference type="RefSeq" id="WP_021714953.1">
    <property type="nucleotide sequence ID" value="NZ_BATM01000054.1"/>
</dbReference>
<feature type="transmembrane region" description="Helical" evidence="1">
    <location>
        <begin position="59"/>
        <end position="77"/>
    </location>
</feature>
<name>U3AMW7_9VIBR</name>
<keyword evidence="1" id="KW-0812">Transmembrane</keyword>